<name>A0A231VE54_THETR</name>
<proteinExistence type="predicted"/>
<dbReference type="Proteomes" id="UP000215301">
    <property type="component" value="Unassembled WGS sequence"/>
</dbReference>
<dbReference type="EMBL" id="NKHD01000030">
    <property type="protein sequence ID" value="OXT06425.1"/>
    <property type="molecule type" value="Genomic_DNA"/>
</dbReference>
<accession>A0A231VE54</accession>
<gene>
    <name evidence="2" type="ORF">CE561_10740</name>
</gene>
<reference evidence="2 3" key="1">
    <citation type="submission" date="2017-06" db="EMBL/GenBank/DDBJ databases">
        <title>Isolation and characterization of a thermophilic and butanogenic Thermoanaerobacterium thermosaccharolyticum M5 capable of efficient degradation of hemicellulose.</title>
        <authorList>
            <person name="Xin F."/>
            <person name="Jiang Y."/>
        </authorList>
    </citation>
    <scope>NUCLEOTIDE SEQUENCE [LARGE SCALE GENOMIC DNA]</scope>
    <source>
        <strain evidence="2 3">M5</strain>
    </source>
</reference>
<comment type="caution">
    <text evidence="2">The sequence shown here is derived from an EMBL/GenBank/DDBJ whole genome shotgun (WGS) entry which is preliminary data.</text>
</comment>
<dbReference type="AlphaFoldDB" id="A0A231VE54"/>
<feature type="signal peptide" evidence="1">
    <location>
        <begin position="1"/>
        <end position="20"/>
    </location>
</feature>
<evidence type="ECO:0000256" key="1">
    <source>
        <dbReference type="SAM" id="SignalP"/>
    </source>
</evidence>
<dbReference type="RefSeq" id="WP_094046101.1">
    <property type="nucleotide sequence ID" value="NZ_CP116969.1"/>
</dbReference>
<organism evidence="2 3">
    <name type="scientific">Thermoanaerobacterium thermosaccharolyticum</name>
    <name type="common">Clostridium thermosaccharolyticum</name>
    <dbReference type="NCBI Taxonomy" id="1517"/>
    <lineage>
        <taxon>Bacteria</taxon>
        <taxon>Bacillati</taxon>
        <taxon>Bacillota</taxon>
        <taxon>Clostridia</taxon>
        <taxon>Thermoanaerobacterales</taxon>
        <taxon>Thermoanaerobacteraceae</taxon>
        <taxon>Thermoanaerobacterium</taxon>
    </lineage>
</organism>
<keyword evidence="1" id="KW-0732">Signal</keyword>
<evidence type="ECO:0000313" key="3">
    <source>
        <dbReference type="Proteomes" id="UP000215301"/>
    </source>
</evidence>
<protein>
    <submittedName>
        <fullName evidence="2">Uncharacterized protein</fullName>
    </submittedName>
</protein>
<feature type="chain" id="PRO_5039221692" evidence="1">
    <location>
        <begin position="21"/>
        <end position="288"/>
    </location>
</feature>
<sequence length="288" mass="31494">MLKKLFSLLLVMLISVSTFNCIYASEVQTDSSPFYEEKGQVVFDSVKLTNKNGRIEIQKSTNVEQSQKLSQKLDDPDIQDILSKYMGEGKTPVAIGWTKVYLKDSKDSNNNIGVVPMTMEDVERLSGNIASPNAASGTPTVKGNFTLYTLVGYDNYDPTALFAESIGKWNGGQYGSNGPASDNDDFMTITWPNGYVLTSSTVFGDCSGPYKKDEAYSSVVWGFGEESGEVILASNGRNDNSSGTRKWVSKYVHTWAETVPSFNISLTDVGITLTNSSASWQIASSLIY</sequence>
<evidence type="ECO:0000313" key="2">
    <source>
        <dbReference type="EMBL" id="OXT06425.1"/>
    </source>
</evidence>